<feature type="domain" description="GGDEF" evidence="2">
    <location>
        <begin position="364"/>
        <end position="494"/>
    </location>
</feature>
<reference evidence="3 4" key="1">
    <citation type="journal article" date="2018" name="J. Microbiol.">
        <title>Baekduia soli gen. nov., sp. nov., a novel bacterium isolated from the soil of Baekdu Mountain and proposal of a novel family name, Baekduiaceae fam. nov.</title>
        <authorList>
            <person name="An D.S."/>
            <person name="Siddiqi M.Z."/>
            <person name="Kim K.H."/>
            <person name="Yu H.S."/>
            <person name="Im W.T."/>
        </authorList>
    </citation>
    <scope>NUCLEOTIDE SEQUENCE [LARGE SCALE GENOMIC DNA]</scope>
    <source>
        <strain evidence="3 4">BR7-21</strain>
    </source>
</reference>
<organism evidence="3 4">
    <name type="scientific">Baekduia soli</name>
    <dbReference type="NCBI Taxonomy" id="496014"/>
    <lineage>
        <taxon>Bacteria</taxon>
        <taxon>Bacillati</taxon>
        <taxon>Actinomycetota</taxon>
        <taxon>Thermoleophilia</taxon>
        <taxon>Solirubrobacterales</taxon>
        <taxon>Baekduiaceae</taxon>
        <taxon>Baekduia</taxon>
    </lineage>
</organism>
<protein>
    <submittedName>
        <fullName evidence="3">EAL domain-containing protein</fullName>
    </submittedName>
</protein>
<evidence type="ECO:0000259" key="2">
    <source>
        <dbReference type="PROSITE" id="PS50887"/>
    </source>
</evidence>
<evidence type="ECO:0000259" key="1">
    <source>
        <dbReference type="PROSITE" id="PS50883"/>
    </source>
</evidence>
<dbReference type="PANTHER" id="PTHR44757">
    <property type="entry name" value="DIGUANYLATE CYCLASE DGCP"/>
    <property type="match status" value="1"/>
</dbReference>
<dbReference type="Pfam" id="PF00563">
    <property type="entry name" value="EAL"/>
    <property type="match status" value="1"/>
</dbReference>
<accession>A0A5B8U022</accession>
<dbReference type="SMART" id="SM00267">
    <property type="entry name" value="GGDEF"/>
    <property type="match status" value="1"/>
</dbReference>
<dbReference type="SUPFAM" id="SSF55781">
    <property type="entry name" value="GAF domain-like"/>
    <property type="match status" value="1"/>
</dbReference>
<dbReference type="InterPro" id="IPR052155">
    <property type="entry name" value="Biofilm_reg_signaling"/>
</dbReference>
<dbReference type="NCBIfam" id="TIGR00254">
    <property type="entry name" value="GGDEF"/>
    <property type="match status" value="1"/>
</dbReference>
<dbReference type="InterPro" id="IPR043128">
    <property type="entry name" value="Rev_trsase/Diguanyl_cyclase"/>
</dbReference>
<sequence>MTGAAGSWSAQQLAEFLSAISQTTDEAGALREAIESACIAVDAECGAVVSGGEVVASMGWPRFEIPERLLLDAVAGRATTVPVPGAGPAPVLCIALEEHAAHLLVARAATPLVREEQSLVRGMARGLALTLRLLRAIEAERTLRSRADLQAAENVRLLETLRKRQRVLEAMARIQRAISRREPLPGVLETIVGAAGELLGDDAPALLLLDPENPGWMVIAAARGYDPVEIERHRRRRLGEGVAGRAVAEGRLVVAEDYARSPDRVSRFVGLGVQAAMAAPVHEDGRVTGGLILSSFRPGRVFTRSEQDMLLSFAEHASLALSDARRADTMVHQALHDGLTGLPNRALFVDRVQHALVHGRRRGTSCGVLSLDLDRFKTVNDSLGHAAGDELLVAVARRLEEALRTADTAARLSGDEFSVLLEDLSGTEEAAIVAERIVDALRVPFVVGGREVFVSASVGITCGRDSAPELLRQADVAMYRAKAQGKGRHVLFEASMEAEVLDRLELEADLLRAVERHEIAVHYQPVIALDGETLAGFEVLARWNHPTRGLVPPPHFIPLAEDNGSIVALGRQVLRTACAQAVRWIDAFPSEERRIMSVNLSGRQLEDPGIVADVAGALADSGLPADALVLEITETVLMQDTEATIERLSALKALGVRLAVDDFGTGYSSLRYLRRFPIDILKMAKPFVDGLVDADDPDGRALARAIVDLAASLNLSCIAEGIEVGAQAEALRALGCGMGQGFHFARPMAPGDLEALLGDAGAARTFRTPAWLG</sequence>
<dbReference type="AlphaFoldDB" id="A0A5B8U022"/>
<dbReference type="Gene3D" id="3.20.20.450">
    <property type="entry name" value="EAL domain"/>
    <property type="match status" value="1"/>
</dbReference>
<dbReference type="PROSITE" id="PS50883">
    <property type="entry name" value="EAL"/>
    <property type="match status" value="1"/>
</dbReference>
<keyword evidence="4" id="KW-1185">Reference proteome</keyword>
<gene>
    <name evidence="3" type="ORF">FSW04_01170</name>
</gene>
<dbReference type="Gene3D" id="3.30.450.40">
    <property type="match status" value="1"/>
</dbReference>
<dbReference type="CDD" id="cd01948">
    <property type="entry name" value="EAL"/>
    <property type="match status" value="1"/>
</dbReference>
<name>A0A5B8U022_9ACTN</name>
<dbReference type="Proteomes" id="UP000321805">
    <property type="component" value="Chromosome"/>
</dbReference>
<dbReference type="InterPro" id="IPR003018">
    <property type="entry name" value="GAF"/>
</dbReference>
<dbReference type="Pfam" id="PF00990">
    <property type="entry name" value="GGDEF"/>
    <property type="match status" value="1"/>
</dbReference>
<dbReference type="RefSeq" id="WP_146915398.1">
    <property type="nucleotide sequence ID" value="NZ_CP042430.1"/>
</dbReference>
<evidence type="ECO:0000313" key="3">
    <source>
        <dbReference type="EMBL" id="QEC46323.1"/>
    </source>
</evidence>
<dbReference type="PROSITE" id="PS50887">
    <property type="entry name" value="GGDEF"/>
    <property type="match status" value="1"/>
</dbReference>
<dbReference type="InterPro" id="IPR001633">
    <property type="entry name" value="EAL_dom"/>
</dbReference>
<dbReference type="CDD" id="cd01949">
    <property type="entry name" value="GGDEF"/>
    <property type="match status" value="1"/>
</dbReference>
<dbReference type="SMART" id="SM00052">
    <property type="entry name" value="EAL"/>
    <property type="match status" value="1"/>
</dbReference>
<dbReference type="OrthoDB" id="5240682at2"/>
<dbReference type="InterPro" id="IPR035919">
    <property type="entry name" value="EAL_sf"/>
</dbReference>
<dbReference type="SMART" id="SM00065">
    <property type="entry name" value="GAF"/>
    <property type="match status" value="1"/>
</dbReference>
<dbReference type="SUPFAM" id="SSF55073">
    <property type="entry name" value="Nucleotide cyclase"/>
    <property type="match status" value="1"/>
</dbReference>
<dbReference type="InterPro" id="IPR029016">
    <property type="entry name" value="GAF-like_dom_sf"/>
</dbReference>
<dbReference type="SUPFAM" id="SSF141868">
    <property type="entry name" value="EAL domain-like"/>
    <property type="match status" value="1"/>
</dbReference>
<dbReference type="InterPro" id="IPR029787">
    <property type="entry name" value="Nucleotide_cyclase"/>
</dbReference>
<dbReference type="EMBL" id="CP042430">
    <property type="protein sequence ID" value="QEC46323.1"/>
    <property type="molecule type" value="Genomic_DNA"/>
</dbReference>
<feature type="domain" description="EAL" evidence="1">
    <location>
        <begin position="503"/>
        <end position="761"/>
    </location>
</feature>
<dbReference type="Pfam" id="PF13185">
    <property type="entry name" value="GAF_2"/>
    <property type="match status" value="1"/>
</dbReference>
<proteinExistence type="predicted"/>
<dbReference type="PANTHER" id="PTHR44757:SF2">
    <property type="entry name" value="BIOFILM ARCHITECTURE MAINTENANCE PROTEIN MBAA"/>
    <property type="match status" value="1"/>
</dbReference>
<dbReference type="InterPro" id="IPR000160">
    <property type="entry name" value="GGDEF_dom"/>
</dbReference>
<dbReference type="KEGG" id="bsol:FSW04_01170"/>
<evidence type="ECO:0000313" key="4">
    <source>
        <dbReference type="Proteomes" id="UP000321805"/>
    </source>
</evidence>
<dbReference type="Gene3D" id="3.30.70.270">
    <property type="match status" value="1"/>
</dbReference>